<dbReference type="InterPro" id="IPR016266">
    <property type="entry name" value="POLE2"/>
</dbReference>
<dbReference type="AlphaFoldDB" id="G0U3Q7"/>
<sequence length="530" mass="59240">MDVRADIHLLARAHQYRLHPSALAILSEHVPSFGASIEHRRSALRELFSLLHKFCEADRFVDVEKMKSAIELQLSKSRGVSEDPSSYVISLGLEDIPYVYVDERSNEIKVQPIHQGDRFTALRQRYLFARRRCLRSGLFRRDLGKQSIDRDQPPLVPSIALEGTDPSETLAVLGILIDNADGTYLEDLYGRVKLVLHRDVRYSMGMVGDGLLVVAKGQWMNGALTVASLSLPPAEKREDTLKDTGPDCDLFGRRPVDVAVAFAREKMALRSVIVVLSQIYLDQHSTVTRLASFFSEMQNRSEVELADTTIVLVGNLCSTAIHYDDVSHLPEPFEGCDRYRSLMDTLATVILAHAPNVAQYTQVVIVPGPGDATALLGVLPQPPIVSSFAKTLQTRLKRVVFAPNPCRLRFFTHEIVIARRDFSRSLRERARVFSHYSEGTATTIFDDVAKTIMDQAHLAPEVKEGILWKADGVLSLPVLPHLLVLCDSTEQWECSYKNVRVINPGSFSIGRTFLWYTPADGECSLSSIEP</sequence>
<dbReference type="PANTHER" id="PTHR12708:SF0">
    <property type="entry name" value="DNA POLYMERASE EPSILON SUBUNIT 2"/>
    <property type="match status" value="1"/>
</dbReference>
<keyword evidence="8" id="KW-0548">Nucleotidyltransferase</keyword>
<feature type="domain" description="DNA polymerase alpha/delta/epsilon subunit B" evidence="7">
    <location>
        <begin position="273"/>
        <end position="491"/>
    </location>
</feature>
<comment type="similarity">
    <text evidence="2 6">Belongs to the DNA polymerase epsilon subunit B family.</text>
</comment>
<evidence type="ECO:0000256" key="1">
    <source>
        <dbReference type="ARBA" id="ARBA00004123"/>
    </source>
</evidence>
<dbReference type="GO" id="GO:0008622">
    <property type="term" value="C:epsilon DNA polymerase complex"/>
    <property type="evidence" value="ECO:0007669"/>
    <property type="project" value="UniProtKB-UniRule"/>
</dbReference>
<dbReference type="GO" id="GO:0016779">
    <property type="term" value="F:nucleotidyltransferase activity"/>
    <property type="evidence" value="ECO:0007669"/>
    <property type="project" value="UniProtKB-KW"/>
</dbReference>
<keyword evidence="3 6" id="KW-0235">DNA replication</keyword>
<dbReference type="OMA" id="FFCEGCF"/>
<organism evidence="8">
    <name type="scientific">Trypanosoma vivax (strain Y486)</name>
    <dbReference type="NCBI Taxonomy" id="1055687"/>
    <lineage>
        <taxon>Eukaryota</taxon>
        <taxon>Discoba</taxon>
        <taxon>Euglenozoa</taxon>
        <taxon>Kinetoplastea</taxon>
        <taxon>Metakinetoplastina</taxon>
        <taxon>Trypanosomatida</taxon>
        <taxon>Trypanosomatidae</taxon>
        <taxon>Trypanosoma</taxon>
        <taxon>Duttonella</taxon>
    </lineage>
</organism>
<dbReference type="PIRSF" id="PIRSF000799">
    <property type="entry name" value="DNA_pol_eps_2"/>
    <property type="match status" value="1"/>
</dbReference>
<dbReference type="Gene3D" id="3.60.21.60">
    <property type="match status" value="1"/>
</dbReference>
<dbReference type="GO" id="GO:0042276">
    <property type="term" value="P:error-prone translesion synthesis"/>
    <property type="evidence" value="ECO:0007669"/>
    <property type="project" value="TreeGrafter"/>
</dbReference>
<keyword evidence="5 6" id="KW-0539">Nucleus</keyword>
<dbReference type="InterPro" id="IPR007185">
    <property type="entry name" value="DNA_pol_a/d/e_bsu"/>
</dbReference>
<gene>
    <name evidence="8" type="ORF">TVY486_0907370</name>
</gene>
<dbReference type="PANTHER" id="PTHR12708">
    <property type="entry name" value="DNA POLYMERASE EPSILON SUBUNIT B"/>
    <property type="match status" value="1"/>
</dbReference>
<protein>
    <recommendedName>
        <fullName evidence="6">DNA polymerase epsilon subunit</fullName>
    </recommendedName>
    <alternativeName>
        <fullName evidence="6">DNA polymerase II subunit 2</fullName>
    </alternativeName>
</protein>
<evidence type="ECO:0000256" key="5">
    <source>
        <dbReference type="ARBA" id="ARBA00023242"/>
    </source>
</evidence>
<proteinExistence type="inferred from homology"/>
<comment type="subcellular location">
    <subcellularLocation>
        <location evidence="1 6">Nucleus</location>
    </subcellularLocation>
</comment>
<keyword evidence="4 6" id="KW-0238">DNA-binding</keyword>
<dbReference type="VEuPathDB" id="TriTrypDB:TvY486_0907370"/>
<keyword evidence="8" id="KW-0808">Transferase</keyword>
<evidence type="ECO:0000256" key="6">
    <source>
        <dbReference type="PIRNR" id="PIRNR000799"/>
    </source>
</evidence>
<accession>G0U3Q7</accession>
<evidence type="ECO:0000313" key="8">
    <source>
        <dbReference type="EMBL" id="CCC50916.1"/>
    </source>
</evidence>
<comment type="function">
    <text evidence="6">Participates in DNA repair and in chromosomal DNA replication.</text>
</comment>
<name>G0U3Q7_TRYVY</name>
<dbReference type="GO" id="GO:0006261">
    <property type="term" value="P:DNA-templated DNA replication"/>
    <property type="evidence" value="ECO:0007669"/>
    <property type="project" value="InterPro"/>
</dbReference>
<evidence type="ECO:0000256" key="3">
    <source>
        <dbReference type="ARBA" id="ARBA00022705"/>
    </source>
</evidence>
<dbReference type="EMBL" id="HE573025">
    <property type="protein sequence ID" value="CCC50916.1"/>
    <property type="molecule type" value="Genomic_DNA"/>
</dbReference>
<dbReference type="GO" id="GO:0003677">
    <property type="term" value="F:DNA binding"/>
    <property type="evidence" value="ECO:0007669"/>
    <property type="project" value="UniProtKB-UniRule"/>
</dbReference>
<reference evidence="8" key="1">
    <citation type="journal article" date="2012" name="Proc. Natl. Acad. Sci. U.S.A.">
        <title>Antigenic diversity is generated by distinct evolutionary mechanisms in African trypanosome species.</title>
        <authorList>
            <person name="Jackson A.P."/>
            <person name="Berry A."/>
            <person name="Aslett M."/>
            <person name="Allison H.C."/>
            <person name="Burton P."/>
            <person name="Vavrova-Anderson J."/>
            <person name="Brown R."/>
            <person name="Browne H."/>
            <person name="Corton N."/>
            <person name="Hauser H."/>
            <person name="Gamble J."/>
            <person name="Gilderthorp R."/>
            <person name="Marcello L."/>
            <person name="McQuillan J."/>
            <person name="Otto T.D."/>
            <person name="Quail M.A."/>
            <person name="Sanders M.J."/>
            <person name="van Tonder A."/>
            <person name="Ginger M.L."/>
            <person name="Field M.C."/>
            <person name="Barry J.D."/>
            <person name="Hertz-Fowler C."/>
            <person name="Berriman M."/>
        </authorList>
    </citation>
    <scope>NUCLEOTIDE SEQUENCE</scope>
    <source>
        <strain evidence="8">Y486</strain>
    </source>
</reference>
<evidence type="ECO:0000256" key="4">
    <source>
        <dbReference type="ARBA" id="ARBA00023125"/>
    </source>
</evidence>
<evidence type="ECO:0000256" key="2">
    <source>
        <dbReference type="ARBA" id="ARBA00009560"/>
    </source>
</evidence>
<dbReference type="Pfam" id="PF04042">
    <property type="entry name" value="DNA_pol_E_B"/>
    <property type="match status" value="1"/>
</dbReference>
<evidence type="ECO:0000259" key="7">
    <source>
        <dbReference type="Pfam" id="PF04042"/>
    </source>
</evidence>